<dbReference type="Proteomes" id="UP000199533">
    <property type="component" value="Unassembled WGS sequence"/>
</dbReference>
<organism evidence="2 3">
    <name type="scientific">Nitrosomonas aestuarii</name>
    <dbReference type="NCBI Taxonomy" id="52441"/>
    <lineage>
        <taxon>Bacteria</taxon>
        <taxon>Pseudomonadati</taxon>
        <taxon>Pseudomonadota</taxon>
        <taxon>Betaproteobacteria</taxon>
        <taxon>Nitrosomonadales</taxon>
        <taxon>Nitrosomonadaceae</taxon>
        <taxon>Nitrosomonas</taxon>
    </lineage>
</organism>
<protein>
    <submittedName>
        <fullName evidence="2">Toxin CptA</fullName>
    </submittedName>
</protein>
<gene>
    <name evidence="2" type="ORF">SAMN05216302_102316</name>
</gene>
<dbReference type="InterPro" id="IPR009883">
    <property type="entry name" value="YgfX"/>
</dbReference>
<reference evidence="3" key="1">
    <citation type="submission" date="2016-10" db="EMBL/GenBank/DDBJ databases">
        <authorList>
            <person name="Varghese N."/>
            <person name="Submissions S."/>
        </authorList>
    </citation>
    <scope>NUCLEOTIDE SEQUENCE [LARGE SCALE GENOMIC DNA]</scope>
    <source>
        <strain evidence="3">Nm69</strain>
    </source>
</reference>
<evidence type="ECO:0000313" key="2">
    <source>
        <dbReference type="EMBL" id="SFK96635.1"/>
    </source>
</evidence>
<dbReference type="Pfam" id="PF07254">
    <property type="entry name" value="Cpta_toxin"/>
    <property type="match status" value="1"/>
</dbReference>
<feature type="transmembrane region" description="Helical" evidence="1">
    <location>
        <begin position="14"/>
        <end position="34"/>
    </location>
</feature>
<proteinExistence type="predicted"/>
<feature type="transmembrane region" description="Helical" evidence="1">
    <location>
        <begin position="40"/>
        <end position="62"/>
    </location>
</feature>
<name>A0A1I4DTB8_9PROT</name>
<keyword evidence="1" id="KW-1133">Transmembrane helix</keyword>
<evidence type="ECO:0000313" key="3">
    <source>
        <dbReference type="Proteomes" id="UP000199533"/>
    </source>
</evidence>
<dbReference type="STRING" id="52441.SAMN05216302_102316"/>
<evidence type="ECO:0000256" key="1">
    <source>
        <dbReference type="SAM" id="Phobius"/>
    </source>
</evidence>
<keyword evidence="1" id="KW-0472">Membrane</keyword>
<dbReference type="AlphaFoldDB" id="A0A1I4DTB8"/>
<keyword evidence="3" id="KW-1185">Reference proteome</keyword>
<sequence>MSKLTIHLKSSKQLAAILLVMHCAAALILCFLTVSINVKWVGLLLLIVSLCFYFGHTVRLSFANSAVLLKFSDKADCELYTASGRVIDCTVLSSTFVSSYLTVLILQPAHCWLTRSVIIMSDTVDAEEFRRLRVLLRWQWKQTYE</sequence>
<dbReference type="EMBL" id="FOSP01000023">
    <property type="protein sequence ID" value="SFK96635.1"/>
    <property type="molecule type" value="Genomic_DNA"/>
</dbReference>
<keyword evidence="1" id="KW-0812">Transmembrane</keyword>
<accession>A0A1I4DTB8</accession>